<organism evidence="2 3">
    <name type="scientific">Ktedonosporobacter rubrisoli</name>
    <dbReference type="NCBI Taxonomy" id="2509675"/>
    <lineage>
        <taxon>Bacteria</taxon>
        <taxon>Bacillati</taxon>
        <taxon>Chloroflexota</taxon>
        <taxon>Ktedonobacteria</taxon>
        <taxon>Ktedonobacterales</taxon>
        <taxon>Ktedonosporobacteraceae</taxon>
        <taxon>Ktedonosporobacter</taxon>
    </lineage>
</organism>
<feature type="region of interest" description="Disordered" evidence="1">
    <location>
        <begin position="60"/>
        <end position="89"/>
    </location>
</feature>
<keyword evidence="3" id="KW-1185">Reference proteome</keyword>
<protein>
    <submittedName>
        <fullName evidence="2">Uncharacterized protein</fullName>
    </submittedName>
</protein>
<accession>A0A4P6JTE2</accession>
<dbReference type="Proteomes" id="UP000290365">
    <property type="component" value="Chromosome"/>
</dbReference>
<reference evidence="2 3" key="1">
    <citation type="submission" date="2019-01" db="EMBL/GenBank/DDBJ databases">
        <title>Ktedonosporobacter rubrisoli SCAWS-G2.</title>
        <authorList>
            <person name="Huang Y."/>
            <person name="Yan B."/>
        </authorList>
    </citation>
    <scope>NUCLEOTIDE SEQUENCE [LARGE SCALE GENOMIC DNA]</scope>
    <source>
        <strain evidence="2 3">SCAWS-G2</strain>
    </source>
</reference>
<evidence type="ECO:0000313" key="2">
    <source>
        <dbReference type="EMBL" id="QBD78560.1"/>
    </source>
</evidence>
<dbReference type="AlphaFoldDB" id="A0A4P6JTE2"/>
<proteinExistence type="predicted"/>
<dbReference type="KEGG" id="kbs:EPA93_22210"/>
<evidence type="ECO:0000313" key="3">
    <source>
        <dbReference type="Proteomes" id="UP000290365"/>
    </source>
</evidence>
<feature type="compositionally biased region" description="Polar residues" evidence="1">
    <location>
        <begin position="74"/>
        <end position="89"/>
    </location>
</feature>
<dbReference type="EMBL" id="CP035758">
    <property type="protein sequence ID" value="QBD78560.1"/>
    <property type="molecule type" value="Genomic_DNA"/>
</dbReference>
<name>A0A4P6JTE2_KTERU</name>
<dbReference type="RefSeq" id="WP_129889613.1">
    <property type="nucleotide sequence ID" value="NZ_CP035758.1"/>
</dbReference>
<gene>
    <name evidence="2" type="ORF">EPA93_22210</name>
</gene>
<sequence>MQQPESTGPDSPQASEEIFYYEVISLPPAEGRDDIGEGQAGTTNIFGLEPYHFAALPAEGRNDIADDLEDEQRNAFSRQRQQKNTPPAS</sequence>
<evidence type="ECO:0000256" key="1">
    <source>
        <dbReference type="SAM" id="MobiDB-lite"/>
    </source>
</evidence>